<dbReference type="InterPro" id="IPR052055">
    <property type="entry name" value="Hepadnavirus_pol/RT"/>
</dbReference>
<sequence>MTIRLPGSKIRDLRRSIREVPNNTMTQTPRQIHSLNMRIKAATLAIFPANLHTQALMYFKNNATNLNQWNGRSLLPQTPEHCVFVDASDKGWGGVFRKQVVQGLWTAEERSQSINWREPKAIELALLAFPSLRDTSFLIRTDNTTAKAYINRQGGTRSLSLSQLTTKIWNSCLQRNLQVQAQHIPGIENTQADLASRRFYLKNLWRLTPSTFAHLQERWGPDDVDLFADRNSDRCSINSMGSVSKSIYESAMESDNGNASKDQSRKTATDYVGRLTLANGNLVPPTDSDGNSASHVSESENADNAEHPFRSLPMDKSEWEALRLETSYIRLEPNHLTGRAKYLFIQWSSRKDVDPNTFTSSDLTNFLTDALAAGYSFSTVQSFRTAICLLHKDPEQVRNSSNVKALRKQSKRSAAPKQLIKPRVDVTPTLRFLAQTPSDTSAPW</sequence>
<dbReference type="InterPro" id="IPR036397">
    <property type="entry name" value="RNaseH_sf"/>
</dbReference>
<reference evidence="3" key="1">
    <citation type="submission" date="2020-12" db="EMBL/GenBank/DDBJ databases">
        <title>Metabolic potential, ecology and presence of endohyphal bacteria is reflected in genomic diversity of Mucoromycotina.</title>
        <authorList>
            <person name="Muszewska A."/>
            <person name="Okrasinska A."/>
            <person name="Steczkiewicz K."/>
            <person name="Drgas O."/>
            <person name="Orlowska M."/>
            <person name="Perlinska-Lenart U."/>
            <person name="Aleksandrzak-Piekarczyk T."/>
            <person name="Szatraj K."/>
            <person name="Zielenkiewicz U."/>
            <person name="Pilsyk S."/>
            <person name="Malc E."/>
            <person name="Mieczkowski P."/>
            <person name="Kruszewska J.S."/>
            <person name="Biernat P."/>
            <person name="Pawlowska J."/>
        </authorList>
    </citation>
    <scope>NUCLEOTIDE SEQUENCE</scope>
    <source>
        <strain evidence="3">WA0000067209</strain>
    </source>
</reference>
<dbReference type="AlphaFoldDB" id="A0A8H7U927"/>
<evidence type="ECO:0000256" key="2">
    <source>
        <dbReference type="SAM" id="MobiDB-lite"/>
    </source>
</evidence>
<evidence type="ECO:0000256" key="1">
    <source>
        <dbReference type="ARBA" id="ARBA00023125"/>
    </source>
</evidence>
<dbReference type="Gene3D" id="3.30.420.10">
    <property type="entry name" value="Ribonuclease H-like superfamily/Ribonuclease H"/>
    <property type="match status" value="1"/>
</dbReference>
<name>A0A8H7U927_MORIS</name>
<dbReference type="CDD" id="cd09275">
    <property type="entry name" value="RNase_HI_RT_DIRS1"/>
    <property type="match status" value="1"/>
</dbReference>
<proteinExistence type="predicted"/>
<dbReference type="PANTHER" id="PTHR33050:SF7">
    <property type="entry name" value="RIBONUCLEASE H"/>
    <property type="match status" value="1"/>
</dbReference>
<organism evidence="3 4">
    <name type="scientific">Mortierella isabellina</name>
    <name type="common">Filamentous fungus</name>
    <name type="synonym">Umbelopsis isabellina</name>
    <dbReference type="NCBI Taxonomy" id="91625"/>
    <lineage>
        <taxon>Eukaryota</taxon>
        <taxon>Fungi</taxon>
        <taxon>Fungi incertae sedis</taxon>
        <taxon>Mucoromycota</taxon>
        <taxon>Mucoromycotina</taxon>
        <taxon>Umbelopsidomycetes</taxon>
        <taxon>Umbelopsidales</taxon>
        <taxon>Umbelopsidaceae</taxon>
        <taxon>Umbelopsis</taxon>
    </lineage>
</organism>
<protein>
    <submittedName>
        <fullName evidence="3">Uncharacterized protein</fullName>
    </submittedName>
</protein>
<dbReference type="InterPro" id="IPR012337">
    <property type="entry name" value="RNaseH-like_sf"/>
</dbReference>
<dbReference type="Gene3D" id="1.10.150.130">
    <property type="match status" value="1"/>
</dbReference>
<dbReference type="InterPro" id="IPR010998">
    <property type="entry name" value="Integrase_recombinase_N"/>
</dbReference>
<dbReference type="EMBL" id="JAEPQZ010000023">
    <property type="protein sequence ID" value="KAG2171248.1"/>
    <property type="molecule type" value="Genomic_DNA"/>
</dbReference>
<gene>
    <name evidence="3" type="ORF">INT43_004102</name>
</gene>
<accession>A0A8H7U927</accession>
<dbReference type="PANTHER" id="PTHR33050">
    <property type="entry name" value="REVERSE TRANSCRIPTASE DOMAIN-CONTAINING PROTEIN"/>
    <property type="match status" value="1"/>
</dbReference>
<feature type="region of interest" description="Disordered" evidence="2">
    <location>
        <begin position="279"/>
        <end position="312"/>
    </location>
</feature>
<comment type="caution">
    <text evidence="3">The sequence shown here is derived from an EMBL/GenBank/DDBJ whole genome shotgun (WGS) entry which is preliminary data.</text>
</comment>
<dbReference type="OrthoDB" id="2286148at2759"/>
<dbReference type="Proteomes" id="UP000654370">
    <property type="component" value="Unassembled WGS sequence"/>
</dbReference>
<evidence type="ECO:0000313" key="4">
    <source>
        <dbReference type="Proteomes" id="UP000654370"/>
    </source>
</evidence>
<evidence type="ECO:0000313" key="3">
    <source>
        <dbReference type="EMBL" id="KAG2171248.1"/>
    </source>
</evidence>
<keyword evidence="4" id="KW-1185">Reference proteome</keyword>
<dbReference type="SUPFAM" id="SSF53098">
    <property type="entry name" value="Ribonuclease H-like"/>
    <property type="match status" value="1"/>
</dbReference>
<keyword evidence="1" id="KW-0238">DNA-binding</keyword>
<dbReference type="GO" id="GO:0003677">
    <property type="term" value="F:DNA binding"/>
    <property type="evidence" value="ECO:0007669"/>
    <property type="project" value="UniProtKB-KW"/>
</dbReference>